<comment type="caution">
    <text evidence="1">The sequence shown here is derived from an EMBL/GenBank/DDBJ whole genome shotgun (WGS) entry which is preliminary data.</text>
</comment>
<dbReference type="Proteomes" id="UP000682733">
    <property type="component" value="Unassembled WGS sequence"/>
</dbReference>
<dbReference type="EMBL" id="CAJOBC010005624">
    <property type="protein sequence ID" value="CAF3870108.1"/>
    <property type="molecule type" value="Genomic_DNA"/>
</dbReference>
<dbReference type="AlphaFoldDB" id="A0A814PFD1"/>
<evidence type="ECO:0000313" key="3">
    <source>
        <dbReference type="EMBL" id="CAF3870108.1"/>
    </source>
</evidence>
<organism evidence="1 5">
    <name type="scientific">Didymodactylos carnosus</name>
    <dbReference type="NCBI Taxonomy" id="1234261"/>
    <lineage>
        <taxon>Eukaryota</taxon>
        <taxon>Metazoa</taxon>
        <taxon>Spiralia</taxon>
        <taxon>Gnathifera</taxon>
        <taxon>Rotifera</taxon>
        <taxon>Eurotatoria</taxon>
        <taxon>Bdelloidea</taxon>
        <taxon>Philodinida</taxon>
        <taxon>Philodinidae</taxon>
        <taxon>Didymodactylos</taxon>
    </lineage>
</organism>
<sequence>MKLSSTTKRHIESRLTFDYRLQFLQSGKNVADYFTEFPAMKLPCVVLQEISLMSLTSSTPDEFGILFADLIVKLKDMKSGLVYNDLDPVAIKLLSIVTSAFRESKQYIIPDSRDPKWPWPSVLTCTDVVEYYKVGLDGIHLIVTPNAIEAVILWTSLYHIFNIEFHKSIRKTNQFFDYILYRKTCVDMEAAVKTLIKKLKIV</sequence>
<evidence type="ECO:0000313" key="5">
    <source>
        <dbReference type="Proteomes" id="UP000663829"/>
    </source>
</evidence>
<evidence type="ECO:0000313" key="2">
    <source>
        <dbReference type="EMBL" id="CAF1290294.1"/>
    </source>
</evidence>
<evidence type="ECO:0000313" key="4">
    <source>
        <dbReference type="EMBL" id="CAF4095150.1"/>
    </source>
</evidence>
<accession>A0A814PFD1</accession>
<name>A0A814PFD1_9BILA</name>
<reference evidence="1" key="1">
    <citation type="submission" date="2021-02" db="EMBL/GenBank/DDBJ databases">
        <authorList>
            <person name="Nowell W R."/>
        </authorList>
    </citation>
    <scope>NUCLEOTIDE SEQUENCE</scope>
</reference>
<dbReference type="Proteomes" id="UP000681722">
    <property type="component" value="Unassembled WGS sequence"/>
</dbReference>
<keyword evidence="5" id="KW-1185">Reference proteome</keyword>
<dbReference type="OrthoDB" id="10049949at2759"/>
<dbReference type="EMBL" id="CAJNOK010018897">
    <property type="protein sequence ID" value="CAF1290294.1"/>
    <property type="molecule type" value="Genomic_DNA"/>
</dbReference>
<proteinExistence type="predicted"/>
<protein>
    <submittedName>
        <fullName evidence="1">Uncharacterized protein</fullName>
    </submittedName>
</protein>
<dbReference type="EMBL" id="CAJNOQ010005624">
    <property type="protein sequence ID" value="CAF1105465.1"/>
    <property type="molecule type" value="Genomic_DNA"/>
</dbReference>
<evidence type="ECO:0000313" key="1">
    <source>
        <dbReference type="EMBL" id="CAF1105465.1"/>
    </source>
</evidence>
<dbReference type="Proteomes" id="UP000663829">
    <property type="component" value="Unassembled WGS sequence"/>
</dbReference>
<gene>
    <name evidence="1" type="ORF">GPM918_LOCUS18963</name>
    <name evidence="2" type="ORF">OVA965_LOCUS28060</name>
    <name evidence="3" type="ORF">SRO942_LOCUS18960</name>
    <name evidence="4" type="ORF">TMI583_LOCUS28810</name>
</gene>
<dbReference type="EMBL" id="CAJOBA010040468">
    <property type="protein sequence ID" value="CAF4095150.1"/>
    <property type="molecule type" value="Genomic_DNA"/>
</dbReference>
<dbReference type="Proteomes" id="UP000677228">
    <property type="component" value="Unassembled WGS sequence"/>
</dbReference>